<feature type="transmembrane region" description="Helical" evidence="1">
    <location>
        <begin position="168"/>
        <end position="192"/>
    </location>
</feature>
<protein>
    <submittedName>
        <fullName evidence="2">Uncharacterized protein</fullName>
    </submittedName>
</protein>
<keyword evidence="1" id="KW-0472">Membrane</keyword>
<keyword evidence="1" id="KW-1133">Transmembrane helix</keyword>
<dbReference type="Proteomes" id="UP000193090">
    <property type="component" value="Unassembled WGS sequence"/>
</dbReference>
<comment type="caution">
    <text evidence="2">The sequence shown here is derived from an EMBL/GenBank/DDBJ whole genome shotgun (WGS) entry which is preliminary data.</text>
</comment>
<proteinExistence type="predicted"/>
<dbReference type="RefSeq" id="WP_085109073.1">
    <property type="nucleotide sequence ID" value="NZ_JACKSN010000171.1"/>
</dbReference>
<keyword evidence="3" id="KW-1185">Reference proteome</keyword>
<name>A0A1X2EMZ8_9MYCO</name>
<feature type="transmembrane region" description="Helical" evidence="1">
    <location>
        <begin position="56"/>
        <end position="74"/>
    </location>
</feature>
<dbReference type="AlphaFoldDB" id="A0A1X2EMZ8"/>
<reference evidence="2 3" key="1">
    <citation type="submission" date="2016-01" db="EMBL/GenBank/DDBJ databases">
        <title>The new phylogeny of the genus Mycobacterium.</title>
        <authorList>
            <person name="Tarcisio F."/>
            <person name="Conor M."/>
            <person name="Antonella G."/>
            <person name="Elisabetta G."/>
            <person name="Giulia F.S."/>
            <person name="Sara T."/>
            <person name="Anna F."/>
            <person name="Clotilde B."/>
            <person name="Roberto B."/>
            <person name="Veronica D.S."/>
            <person name="Fabio R."/>
            <person name="Monica P."/>
            <person name="Olivier J."/>
            <person name="Enrico T."/>
            <person name="Nicola S."/>
        </authorList>
    </citation>
    <scope>NUCLEOTIDE SEQUENCE [LARGE SCALE GENOMIC DNA]</scope>
    <source>
        <strain evidence="2 3">DSM 44153</strain>
    </source>
</reference>
<gene>
    <name evidence="2" type="ORF">AWC30_05150</name>
</gene>
<keyword evidence="1" id="KW-0812">Transmembrane</keyword>
<organism evidence="2 3">
    <name type="scientific">Mycolicibacillus trivialis</name>
    <dbReference type="NCBI Taxonomy" id="1798"/>
    <lineage>
        <taxon>Bacteria</taxon>
        <taxon>Bacillati</taxon>
        <taxon>Actinomycetota</taxon>
        <taxon>Actinomycetes</taxon>
        <taxon>Mycobacteriales</taxon>
        <taxon>Mycobacteriaceae</taxon>
        <taxon>Mycolicibacillus</taxon>
    </lineage>
</organism>
<evidence type="ECO:0000256" key="1">
    <source>
        <dbReference type="SAM" id="Phobius"/>
    </source>
</evidence>
<evidence type="ECO:0000313" key="3">
    <source>
        <dbReference type="Proteomes" id="UP000193090"/>
    </source>
</evidence>
<dbReference type="OrthoDB" id="4376447at2"/>
<feature type="transmembrane region" description="Helical" evidence="1">
    <location>
        <begin position="80"/>
        <end position="101"/>
    </location>
</feature>
<accession>A0A1X2EMZ8</accession>
<feature type="transmembrane region" description="Helical" evidence="1">
    <location>
        <begin position="126"/>
        <end position="148"/>
    </location>
</feature>
<dbReference type="EMBL" id="LQPZ01000013">
    <property type="protein sequence ID" value="ORX06956.1"/>
    <property type="molecule type" value="Genomic_DNA"/>
</dbReference>
<evidence type="ECO:0000313" key="2">
    <source>
        <dbReference type="EMBL" id="ORX06956.1"/>
    </source>
</evidence>
<sequence>MIPAGRGPDPGYPAVGEPATVRLPRVGPGYPPEETAADGGGAGGAGSTLLALGRPFLALGGLVVAELALMVIAFKEGEYLAGFMVLFVNAGVVGLLCIPWARRTSVARSSAGSAGLTLRPATRVDVAVLITLTSWALGSGLFGYLQLTTDPEPRLDNIVLGTIMLGKFSPAIGAAVLLGVTAPLLVALILVAMRGGVGGIRFNADGFAFDSVLRSVSGRWDQVVDVTDSASGGRPVARRPVAVQMVDGTCHTLRAPGLYTPDGDVLREMMRFYWQNPGYRIELTDTRALDRFRAALAAAASR</sequence>